<dbReference type="InterPro" id="IPR029063">
    <property type="entry name" value="SAM-dependent_MTases_sf"/>
</dbReference>
<evidence type="ECO:0000256" key="3">
    <source>
        <dbReference type="ARBA" id="ARBA00022603"/>
    </source>
</evidence>
<dbReference type="Pfam" id="PF02390">
    <property type="entry name" value="Methyltransf_4"/>
    <property type="match status" value="1"/>
</dbReference>
<dbReference type="SUPFAM" id="SSF53335">
    <property type="entry name" value="S-adenosyl-L-methionine-dependent methyltransferases"/>
    <property type="match status" value="1"/>
</dbReference>
<reference evidence="7" key="1">
    <citation type="submission" date="2020-12" db="EMBL/GenBank/DDBJ databases">
        <authorList>
            <person name="Iha C."/>
        </authorList>
    </citation>
    <scope>NUCLEOTIDE SEQUENCE</scope>
</reference>
<keyword evidence="4" id="KW-0808">Transferase</keyword>
<organism evidence="7 8">
    <name type="scientific">Ostreobium quekettii</name>
    <dbReference type="NCBI Taxonomy" id="121088"/>
    <lineage>
        <taxon>Eukaryota</taxon>
        <taxon>Viridiplantae</taxon>
        <taxon>Chlorophyta</taxon>
        <taxon>core chlorophytes</taxon>
        <taxon>Ulvophyceae</taxon>
        <taxon>TCBD clade</taxon>
        <taxon>Bryopsidales</taxon>
        <taxon>Ostreobineae</taxon>
        <taxon>Ostreobiaceae</taxon>
        <taxon>Ostreobium</taxon>
    </lineage>
</organism>
<protein>
    <recommendedName>
        <fullName evidence="2">tRNA (guanine(46)-N(7))-methyltransferase</fullName>
        <ecNumber evidence="2">2.1.1.33</ecNumber>
    </recommendedName>
</protein>
<keyword evidence="5" id="KW-0949">S-adenosyl-L-methionine</keyword>
<sequence>MYPEKLTLGMELRDKVTEFVRQRIAALRQQHPGQYTNISCVRSNAQKYLPNYFRKGELEKMFFLFPDPHFKVSNHRRRVISNNLATEYAYFLQPGGTIYTITDVPELGQWMKDTLDEHPLFQPYTEEELREDPVVDILAETSEEGQKVHRAGGQTYKAVYRRVLGEEER</sequence>
<comment type="catalytic activity">
    <reaction evidence="1">
        <text>guanosine(46) in tRNA + S-adenosyl-L-methionine = N(7)-methylguanosine(46) in tRNA + S-adenosyl-L-homocysteine</text>
        <dbReference type="Rhea" id="RHEA:42708"/>
        <dbReference type="Rhea" id="RHEA-COMP:10188"/>
        <dbReference type="Rhea" id="RHEA-COMP:10189"/>
        <dbReference type="ChEBI" id="CHEBI:57856"/>
        <dbReference type="ChEBI" id="CHEBI:59789"/>
        <dbReference type="ChEBI" id="CHEBI:74269"/>
        <dbReference type="ChEBI" id="CHEBI:74480"/>
        <dbReference type="EC" id="2.1.1.33"/>
    </reaction>
</comment>
<dbReference type="AlphaFoldDB" id="A0A8S1IPC5"/>
<accession>A0A8S1IPC5</accession>
<dbReference type="GO" id="GO:0043527">
    <property type="term" value="C:tRNA methyltransferase complex"/>
    <property type="evidence" value="ECO:0007669"/>
    <property type="project" value="TreeGrafter"/>
</dbReference>
<dbReference type="GO" id="GO:0008176">
    <property type="term" value="F:tRNA (guanine(46)-N7)-methyltransferase activity"/>
    <property type="evidence" value="ECO:0007669"/>
    <property type="project" value="UniProtKB-EC"/>
</dbReference>
<dbReference type="EC" id="2.1.1.33" evidence="2"/>
<keyword evidence="6" id="KW-0819">tRNA processing</keyword>
<dbReference type="InterPro" id="IPR003358">
    <property type="entry name" value="tRNA_(Gua-N-7)_MeTrfase_Trmb"/>
</dbReference>
<dbReference type="PROSITE" id="PS51625">
    <property type="entry name" value="SAM_MT_TRMB"/>
    <property type="match status" value="1"/>
</dbReference>
<dbReference type="PANTHER" id="PTHR23417">
    <property type="entry name" value="3-DEOXY-D-MANNO-OCTULOSONIC-ACID TRANSFERASE/TRNA GUANINE-N 7 - -METHYLTRANSFERASE"/>
    <property type="match status" value="1"/>
</dbReference>
<keyword evidence="8" id="KW-1185">Reference proteome</keyword>
<keyword evidence="3" id="KW-0489">Methyltransferase</keyword>
<evidence type="ECO:0000256" key="6">
    <source>
        <dbReference type="ARBA" id="ARBA00022694"/>
    </source>
</evidence>
<evidence type="ECO:0000256" key="4">
    <source>
        <dbReference type="ARBA" id="ARBA00022679"/>
    </source>
</evidence>
<proteinExistence type="predicted"/>
<evidence type="ECO:0000313" key="8">
    <source>
        <dbReference type="Proteomes" id="UP000708148"/>
    </source>
</evidence>
<comment type="caution">
    <text evidence="7">The sequence shown here is derived from an EMBL/GenBank/DDBJ whole genome shotgun (WGS) entry which is preliminary data.</text>
</comment>
<evidence type="ECO:0000256" key="2">
    <source>
        <dbReference type="ARBA" id="ARBA00011977"/>
    </source>
</evidence>
<name>A0A8S1IPC5_9CHLO</name>
<gene>
    <name evidence="7" type="ORF">OSTQU699_LOCUS2192</name>
</gene>
<evidence type="ECO:0000313" key="7">
    <source>
        <dbReference type="EMBL" id="CAD7696831.1"/>
    </source>
</evidence>
<dbReference type="Gene3D" id="3.40.50.150">
    <property type="entry name" value="Vaccinia Virus protein VP39"/>
    <property type="match status" value="1"/>
</dbReference>
<evidence type="ECO:0000256" key="5">
    <source>
        <dbReference type="ARBA" id="ARBA00022691"/>
    </source>
</evidence>
<evidence type="ECO:0000256" key="1">
    <source>
        <dbReference type="ARBA" id="ARBA00000142"/>
    </source>
</evidence>
<dbReference type="EMBL" id="CAJHUC010000555">
    <property type="protein sequence ID" value="CAD7696831.1"/>
    <property type="molecule type" value="Genomic_DNA"/>
</dbReference>
<dbReference type="Proteomes" id="UP000708148">
    <property type="component" value="Unassembled WGS sequence"/>
</dbReference>
<dbReference type="OrthoDB" id="47276at2759"/>
<dbReference type="PANTHER" id="PTHR23417:SF16">
    <property type="entry name" value="TRNA (GUANINE-N(7)-)-METHYLTRANSFERASE"/>
    <property type="match status" value="1"/>
</dbReference>